<evidence type="ECO:0000313" key="3">
    <source>
        <dbReference type="Proteomes" id="UP000011688"/>
    </source>
</evidence>
<organism evidence="2 3">
    <name type="scientific">Natronococcus amylolyticus DSM 10524</name>
    <dbReference type="NCBI Taxonomy" id="1227497"/>
    <lineage>
        <taxon>Archaea</taxon>
        <taxon>Methanobacteriati</taxon>
        <taxon>Methanobacteriota</taxon>
        <taxon>Stenosarchaea group</taxon>
        <taxon>Halobacteria</taxon>
        <taxon>Halobacteriales</taxon>
        <taxon>Natrialbaceae</taxon>
        <taxon>Natronococcus</taxon>
    </lineage>
</organism>
<evidence type="ECO:0000313" key="2">
    <source>
        <dbReference type="EMBL" id="ELY54972.1"/>
    </source>
</evidence>
<keyword evidence="3" id="KW-1185">Reference proteome</keyword>
<dbReference type="eggNOG" id="arCOG00664">
    <property type="taxonomic scope" value="Archaea"/>
</dbReference>
<keyword evidence="2" id="KW-0808">Transferase</keyword>
<feature type="compositionally biased region" description="Basic and acidic residues" evidence="1">
    <location>
        <begin position="121"/>
        <end position="137"/>
    </location>
</feature>
<dbReference type="EMBL" id="AOIB01000033">
    <property type="protein sequence ID" value="ELY54972.1"/>
    <property type="molecule type" value="Genomic_DNA"/>
</dbReference>
<dbReference type="STRING" id="1227497.C491_17784"/>
<sequence>MRTGFDTLTPTIFHACHLVQPADRDEDERSDAVDLLLQSGPTIDAIGLEGWRIDVGDPARPKKAPEDGAGDRRLNSYRPPPRRGLESERSENPLVRDPEALSVLLCIANGTRKRSVLAEPRTNRDPPQKSREGSVRESRHRSPVVSVPRTCNGVSDRLSRIRITVEPKVDAGSPSIDTTARSVPAADAYSRTVPASSAVARGTVVS</sequence>
<dbReference type="AlphaFoldDB" id="L9X004"/>
<gene>
    <name evidence="2" type="ORF">C491_17784</name>
</gene>
<feature type="compositionally biased region" description="Basic and acidic residues" evidence="1">
    <location>
        <begin position="83"/>
        <end position="94"/>
    </location>
</feature>
<proteinExistence type="predicted"/>
<reference evidence="2 3" key="1">
    <citation type="journal article" date="2014" name="PLoS Genet.">
        <title>Phylogenetically driven sequencing of extremely halophilic archaea reveals strategies for static and dynamic osmo-response.</title>
        <authorList>
            <person name="Becker E.A."/>
            <person name="Seitzer P.M."/>
            <person name="Tritt A."/>
            <person name="Larsen D."/>
            <person name="Krusor M."/>
            <person name="Yao A.I."/>
            <person name="Wu D."/>
            <person name="Madern D."/>
            <person name="Eisen J.A."/>
            <person name="Darling A.E."/>
            <person name="Facciotti M.T."/>
        </authorList>
    </citation>
    <scope>NUCLEOTIDE SEQUENCE [LARGE SCALE GENOMIC DNA]</scope>
    <source>
        <strain evidence="2 3">DSM 10524</strain>
    </source>
</reference>
<feature type="compositionally biased region" description="Basic and acidic residues" evidence="1">
    <location>
        <begin position="54"/>
        <end position="74"/>
    </location>
</feature>
<protein>
    <submittedName>
        <fullName evidence="2">UTP--glucose-1-phosphate uridylyltransferase</fullName>
    </submittedName>
</protein>
<comment type="caution">
    <text evidence="2">The sequence shown here is derived from an EMBL/GenBank/DDBJ whole genome shotgun (WGS) entry which is preliminary data.</text>
</comment>
<name>L9X004_9EURY</name>
<feature type="region of interest" description="Disordered" evidence="1">
    <location>
        <begin position="54"/>
        <end position="94"/>
    </location>
</feature>
<dbReference type="GO" id="GO:0016779">
    <property type="term" value="F:nucleotidyltransferase activity"/>
    <property type="evidence" value="ECO:0007669"/>
    <property type="project" value="UniProtKB-KW"/>
</dbReference>
<keyword evidence="2" id="KW-0548">Nucleotidyltransferase</keyword>
<evidence type="ECO:0000256" key="1">
    <source>
        <dbReference type="SAM" id="MobiDB-lite"/>
    </source>
</evidence>
<feature type="region of interest" description="Disordered" evidence="1">
    <location>
        <begin position="116"/>
        <end position="148"/>
    </location>
</feature>
<accession>L9X004</accession>
<dbReference type="Proteomes" id="UP000011688">
    <property type="component" value="Unassembled WGS sequence"/>
</dbReference>